<keyword evidence="2" id="KW-1185">Reference proteome</keyword>
<dbReference type="EMBL" id="CM055114">
    <property type="protein sequence ID" value="KAJ7513895.1"/>
    <property type="molecule type" value="Genomic_DNA"/>
</dbReference>
<proteinExistence type="predicted"/>
<evidence type="ECO:0000313" key="2">
    <source>
        <dbReference type="Proteomes" id="UP001162992"/>
    </source>
</evidence>
<evidence type="ECO:0000313" key="1">
    <source>
        <dbReference type="EMBL" id="KAJ7513895.1"/>
    </source>
</evidence>
<sequence>MLRFPGAVSFICIFLIWSKSPICQAQLPASFIFGDSLVDAGNNNNLISLAKSNYAFNGIDFEGGVATGRFCNGRTVTDIIGQALGLPFAPAYMDPNTKGTAILKGVNYASGGGGILDETGANFIERISLGTQVQYFAHTRTQLVDLLGEAATADLLSKSLISFTIGANDYLNNYIFPLSPTPALFNPQQFQDRVVSTFRKHLIDVYNLGARKFVVAAVGPLGCIPYQLTFNLREGGSCAPRVNNLIMNFNKAASEMVLELGSSLPGANFVFADSYKVVFDIVNNPQAYGFQTADTACCGAVGPYAGLIPCFPLSPVCPDRSISFFWDPYHPSDAGNVILGNKFLDGDLTDAYPMNIRQLVSL</sequence>
<accession>A0ACC2A8L2</accession>
<dbReference type="Proteomes" id="UP001162992">
    <property type="component" value="Chromosome 23"/>
</dbReference>
<gene>
    <name evidence="1" type="ORF">O6H91_23G018800</name>
</gene>
<protein>
    <submittedName>
        <fullName evidence="1">Uncharacterized protein</fullName>
    </submittedName>
</protein>
<name>A0ACC2A8L2_DIPCM</name>
<comment type="caution">
    <text evidence="1">The sequence shown here is derived from an EMBL/GenBank/DDBJ whole genome shotgun (WGS) entry which is preliminary data.</text>
</comment>
<reference evidence="2" key="1">
    <citation type="journal article" date="2024" name="Proc. Natl. Acad. Sci. U.S.A.">
        <title>Extraordinary preservation of gene collinearity over three hundred million years revealed in homosporous lycophytes.</title>
        <authorList>
            <person name="Li C."/>
            <person name="Wickell D."/>
            <person name="Kuo L.Y."/>
            <person name="Chen X."/>
            <person name="Nie B."/>
            <person name="Liao X."/>
            <person name="Peng D."/>
            <person name="Ji J."/>
            <person name="Jenkins J."/>
            <person name="Williams M."/>
            <person name="Shu S."/>
            <person name="Plott C."/>
            <person name="Barry K."/>
            <person name="Rajasekar S."/>
            <person name="Grimwood J."/>
            <person name="Han X."/>
            <person name="Sun S."/>
            <person name="Hou Z."/>
            <person name="He W."/>
            <person name="Dai G."/>
            <person name="Sun C."/>
            <person name="Schmutz J."/>
            <person name="Leebens-Mack J.H."/>
            <person name="Li F.W."/>
            <person name="Wang L."/>
        </authorList>
    </citation>
    <scope>NUCLEOTIDE SEQUENCE [LARGE SCALE GENOMIC DNA]</scope>
    <source>
        <strain evidence="2">cv. PW_Plant_1</strain>
    </source>
</reference>
<organism evidence="1 2">
    <name type="scientific">Diphasiastrum complanatum</name>
    <name type="common">Issler's clubmoss</name>
    <name type="synonym">Lycopodium complanatum</name>
    <dbReference type="NCBI Taxonomy" id="34168"/>
    <lineage>
        <taxon>Eukaryota</taxon>
        <taxon>Viridiplantae</taxon>
        <taxon>Streptophyta</taxon>
        <taxon>Embryophyta</taxon>
        <taxon>Tracheophyta</taxon>
        <taxon>Lycopodiopsida</taxon>
        <taxon>Lycopodiales</taxon>
        <taxon>Lycopodiaceae</taxon>
        <taxon>Lycopodioideae</taxon>
        <taxon>Diphasiastrum</taxon>
    </lineage>
</organism>